<dbReference type="Pfam" id="PF01230">
    <property type="entry name" value="HIT"/>
    <property type="match status" value="1"/>
</dbReference>
<accession>A0A1C4BRT0</accession>
<dbReference type="Gene3D" id="3.30.428.10">
    <property type="entry name" value="HIT-like"/>
    <property type="match status" value="1"/>
</dbReference>
<name>A0A1C4BRT0_9BACI</name>
<dbReference type="Proteomes" id="UP000181997">
    <property type="component" value="Unassembled WGS sequence"/>
</dbReference>
<dbReference type="InterPro" id="IPR036265">
    <property type="entry name" value="HIT-like_sf"/>
</dbReference>
<dbReference type="InterPro" id="IPR001310">
    <property type="entry name" value="Histidine_triad_HIT"/>
</dbReference>
<reference evidence="5" key="1">
    <citation type="submission" date="2016-08" db="EMBL/GenBank/DDBJ databases">
        <authorList>
            <person name="Varghese N."/>
            <person name="Submissions Spin"/>
        </authorList>
    </citation>
    <scope>NUCLEOTIDE SEQUENCE [LARGE SCALE GENOMIC DNA]</scope>
    <source>
        <strain evidence="5">SGD-1123</strain>
    </source>
</reference>
<organism evidence="4 5">
    <name type="scientific">[Bacillus] enclensis</name>
    <dbReference type="NCBI Taxonomy" id="1402860"/>
    <lineage>
        <taxon>Bacteria</taxon>
        <taxon>Bacillati</taxon>
        <taxon>Bacillota</taxon>
        <taxon>Bacilli</taxon>
        <taxon>Bacillales</taxon>
        <taxon>Bacillaceae</taxon>
        <taxon>Rossellomorea</taxon>
    </lineage>
</organism>
<evidence type="ECO:0000313" key="5">
    <source>
        <dbReference type="Proteomes" id="UP000181997"/>
    </source>
</evidence>
<dbReference type="InterPro" id="IPR011146">
    <property type="entry name" value="HIT-like"/>
</dbReference>
<evidence type="ECO:0000256" key="1">
    <source>
        <dbReference type="PIRSR" id="PIRSR601310-1"/>
    </source>
</evidence>
<feature type="short sequence motif" description="Histidine triad motif" evidence="2">
    <location>
        <begin position="97"/>
        <end position="101"/>
    </location>
</feature>
<keyword evidence="4" id="KW-0378">Hydrolase</keyword>
<evidence type="ECO:0000313" key="4">
    <source>
        <dbReference type="EMBL" id="SCC09414.1"/>
    </source>
</evidence>
<sequence>MYKQDCLGCRLANKEEKVFTVYEDSFLSCILDHDPFNPGHVLILPKEHFDEGVDFDMKMNIAVMKAVQLISKTIEEIYLPDGITICQNGGIFSELKHYHMHVVPRYKGQNFAEFYQDSPDIADPHEPLPSTMVKMKSMIESLVEREKENVT</sequence>
<dbReference type="PANTHER" id="PTHR46648:SF1">
    <property type="entry name" value="ADENOSINE 5'-MONOPHOSPHORAMIDASE HNT1"/>
    <property type="match status" value="1"/>
</dbReference>
<dbReference type="GO" id="GO:0016787">
    <property type="term" value="F:hydrolase activity"/>
    <property type="evidence" value="ECO:0007669"/>
    <property type="project" value="UniProtKB-KW"/>
</dbReference>
<feature type="domain" description="HIT" evidence="3">
    <location>
        <begin position="7"/>
        <end position="112"/>
    </location>
</feature>
<dbReference type="GO" id="GO:0009117">
    <property type="term" value="P:nucleotide metabolic process"/>
    <property type="evidence" value="ECO:0007669"/>
    <property type="project" value="TreeGrafter"/>
</dbReference>
<dbReference type="AlphaFoldDB" id="A0A1C4BRT0"/>
<dbReference type="PROSITE" id="PS51084">
    <property type="entry name" value="HIT_2"/>
    <property type="match status" value="1"/>
</dbReference>
<keyword evidence="5" id="KW-1185">Reference proteome</keyword>
<proteinExistence type="predicted"/>
<dbReference type="PANTHER" id="PTHR46648">
    <property type="entry name" value="HIT FAMILY PROTEIN 1"/>
    <property type="match status" value="1"/>
</dbReference>
<dbReference type="EMBL" id="FMAU01000002">
    <property type="protein sequence ID" value="SCC09414.1"/>
    <property type="molecule type" value="Genomic_DNA"/>
</dbReference>
<protein>
    <submittedName>
        <fullName evidence="4">Diadenosine tetraphosphate (Ap4A) hydrolase</fullName>
    </submittedName>
</protein>
<dbReference type="SUPFAM" id="SSF54197">
    <property type="entry name" value="HIT-like"/>
    <property type="match status" value="1"/>
</dbReference>
<feature type="active site" description="Tele-AMP-histidine intermediate" evidence="1">
    <location>
        <position position="101"/>
    </location>
</feature>
<dbReference type="PRINTS" id="PR00332">
    <property type="entry name" value="HISTRIAD"/>
</dbReference>
<dbReference type="OrthoDB" id="9784774at2"/>
<evidence type="ECO:0000256" key="2">
    <source>
        <dbReference type="PROSITE-ProRule" id="PRU00464"/>
    </source>
</evidence>
<dbReference type="RefSeq" id="WP_082641674.1">
    <property type="nucleotide sequence ID" value="NZ_FMAU01000002.1"/>
</dbReference>
<gene>
    <name evidence="4" type="ORF">GA0061094_2444</name>
</gene>
<evidence type="ECO:0000259" key="3">
    <source>
        <dbReference type="PROSITE" id="PS51084"/>
    </source>
</evidence>